<feature type="transmembrane region" description="Helical" evidence="1">
    <location>
        <begin position="84"/>
        <end position="103"/>
    </location>
</feature>
<dbReference type="OrthoDB" id="6306546at2"/>
<organism evidence="2 3">
    <name type="scientific">Pseudoalteromonas luteoviolacea</name>
    <dbReference type="NCBI Taxonomy" id="43657"/>
    <lineage>
        <taxon>Bacteria</taxon>
        <taxon>Pseudomonadati</taxon>
        <taxon>Pseudomonadota</taxon>
        <taxon>Gammaproteobacteria</taxon>
        <taxon>Alteromonadales</taxon>
        <taxon>Pseudoalteromonadaceae</taxon>
        <taxon>Pseudoalteromonas</taxon>
    </lineage>
</organism>
<dbReference type="RefSeq" id="WP_065789858.1">
    <property type="nucleotide sequence ID" value="NZ_MAUJ01000001.1"/>
</dbReference>
<keyword evidence="1" id="KW-0472">Membrane</keyword>
<keyword evidence="1" id="KW-1133">Transmembrane helix</keyword>
<evidence type="ECO:0000256" key="1">
    <source>
        <dbReference type="SAM" id="Phobius"/>
    </source>
</evidence>
<comment type="caution">
    <text evidence="2">The sequence shown here is derived from an EMBL/GenBank/DDBJ whole genome shotgun (WGS) entry which is preliminary data.</text>
</comment>
<evidence type="ECO:0000313" key="2">
    <source>
        <dbReference type="EMBL" id="OCQ23849.1"/>
    </source>
</evidence>
<dbReference type="Proteomes" id="UP000093366">
    <property type="component" value="Unassembled WGS sequence"/>
</dbReference>
<dbReference type="InterPro" id="IPR007404">
    <property type="entry name" value="YdjM-like"/>
</dbReference>
<dbReference type="EMBL" id="MAUJ01000001">
    <property type="protein sequence ID" value="OCQ23849.1"/>
    <property type="molecule type" value="Genomic_DNA"/>
</dbReference>
<protein>
    <recommendedName>
        <fullName evidence="4">Metal-dependent hydrolase</fullName>
    </recommendedName>
</protein>
<evidence type="ECO:0000313" key="3">
    <source>
        <dbReference type="Proteomes" id="UP000093366"/>
    </source>
</evidence>
<sequence>MAPVAHLLFSWLTTVKLVKNRRERALVSSAGVLPDIDGIGLVVDWITDKTNYYAMYHHYIGHSIYSALLISTLLALLSKTQRKLVFLLSFFLVHFHIVLDIIGSKGPDGNQWPVYYLYPVDSSFNITWSGQWELNAWQNQLFMLVLLIFSIYIAVTRKLTFLEIFSEKLNQEVFSMYNRYVSKRH</sequence>
<evidence type="ECO:0008006" key="4">
    <source>
        <dbReference type="Google" id="ProtNLM"/>
    </source>
</evidence>
<feature type="transmembrane region" description="Helical" evidence="1">
    <location>
        <begin position="59"/>
        <end position="77"/>
    </location>
</feature>
<reference evidence="3" key="1">
    <citation type="submission" date="2016-07" db="EMBL/GenBank/DDBJ databases">
        <authorList>
            <person name="Florea S."/>
            <person name="Webb J.S."/>
            <person name="Jaromczyk J."/>
            <person name="Schardl C.L."/>
        </authorList>
    </citation>
    <scope>NUCLEOTIDE SEQUENCE [LARGE SCALE GENOMIC DNA]</scope>
    <source>
        <strain evidence="3">IPB1</strain>
    </source>
</reference>
<keyword evidence="1" id="KW-0812">Transmembrane</keyword>
<feature type="transmembrane region" description="Helical" evidence="1">
    <location>
        <begin position="137"/>
        <end position="155"/>
    </location>
</feature>
<dbReference type="AlphaFoldDB" id="A0A1C0TX13"/>
<name>A0A1C0TX13_9GAMM</name>
<dbReference type="Pfam" id="PF04307">
    <property type="entry name" value="YdjM"/>
    <property type="match status" value="1"/>
</dbReference>
<proteinExistence type="predicted"/>
<accession>A0A1C0TX13</accession>
<gene>
    <name evidence="2" type="ORF">A7985_07885</name>
</gene>